<evidence type="ECO:0000313" key="1">
    <source>
        <dbReference type="EMBL" id="CAH3157647.1"/>
    </source>
</evidence>
<reference evidence="1 2" key="1">
    <citation type="submission" date="2022-05" db="EMBL/GenBank/DDBJ databases">
        <authorList>
            <consortium name="Genoscope - CEA"/>
            <person name="William W."/>
        </authorList>
    </citation>
    <scope>NUCLEOTIDE SEQUENCE [LARGE SCALE GENOMIC DNA]</scope>
</reference>
<proteinExistence type="predicted"/>
<organism evidence="1 2">
    <name type="scientific">Porites lobata</name>
    <dbReference type="NCBI Taxonomy" id="104759"/>
    <lineage>
        <taxon>Eukaryota</taxon>
        <taxon>Metazoa</taxon>
        <taxon>Cnidaria</taxon>
        <taxon>Anthozoa</taxon>
        <taxon>Hexacorallia</taxon>
        <taxon>Scleractinia</taxon>
        <taxon>Fungiina</taxon>
        <taxon>Poritidae</taxon>
        <taxon>Porites</taxon>
    </lineage>
</organism>
<dbReference type="EMBL" id="CALNXK010000108">
    <property type="protein sequence ID" value="CAH3157647.1"/>
    <property type="molecule type" value="Genomic_DNA"/>
</dbReference>
<keyword evidence="2" id="KW-1185">Reference proteome</keyword>
<evidence type="ECO:0000313" key="2">
    <source>
        <dbReference type="Proteomes" id="UP001159405"/>
    </source>
</evidence>
<protein>
    <submittedName>
        <fullName evidence="1">Uncharacterized protein</fullName>
    </submittedName>
</protein>
<comment type="caution">
    <text evidence="1">The sequence shown here is derived from an EMBL/GenBank/DDBJ whole genome shotgun (WGS) entry which is preliminary data.</text>
</comment>
<sequence length="66" mass="7528">MTAVDETRERSKIKPMEWTGEKDVFMLREMFGSNVFALKKGSPARGLAWESVISTLNGMESQEFQL</sequence>
<accession>A0ABN8Q5G6</accession>
<name>A0ABN8Q5G6_9CNID</name>
<gene>
    <name evidence="1" type="ORF">PLOB_00002357</name>
</gene>
<dbReference type="Proteomes" id="UP001159405">
    <property type="component" value="Unassembled WGS sequence"/>
</dbReference>